<gene>
    <name evidence="2" type="ORF">OXX778_LOCUS3873</name>
</gene>
<evidence type="ECO:0000256" key="1">
    <source>
        <dbReference type="SAM" id="SignalP"/>
    </source>
</evidence>
<comment type="caution">
    <text evidence="2">The sequence shown here is derived from an EMBL/GenBank/DDBJ whole genome shotgun (WGS) entry which is preliminary data.</text>
</comment>
<name>A0A813PB57_9BILA</name>
<dbReference type="Proteomes" id="UP000663879">
    <property type="component" value="Unassembled WGS sequence"/>
</dbReference>
<keyword evidence="1" id="KW-0732">Signal</keyword>
<evidence type="ECO:0000313" key="3">
    <source>
        <dbReference type="Proteomes" id="UP000663879"/>
    </source>
</evidence>
<organism evidence="2 3">
    <name type="scientific">Brachionus calyciflorus</name>
    <dbReference type="NCBI Taxonomy" id="104777"/>
    <lineage>
        <taxon>Eukaryota</taxon>
        <taxon>Metazoa</taxon>
        <taxon>Spiralia</taxon>
        <taxon>Gnathifera</taxon>
        <taxon>Rotifera</taxon>
        <taxon>Eurotatoria</taxon>
        <taxon>Monogononta</taxon>
        <taxon>Pseudotrocha</taxon>
        <taxon>Ploima</taxon>
        <taxon>Brachionidae</taxon>
        <taxon>Brachionus</taxon>
    </lineage>
</organism>
<evidence type="ECO:0000313" key="2">
    <source>
        <dbReference type="EMBL" id="CAF0750232.1"/>
    </source>
</evidence>
<accession>A0A813PB57</accession>
<sequence length="93" mass="10959">MAILTILIIFCFLNITNQTDMSYDTEYGEYDDNANFEEEYESFLLNKLIESLAKNGKTNSMLQLKTYPDKILLKDGQPYIIWRDQNKNHHFIG</sequence>
<keyword evidence="3" id="KW-1185">Reference proteome</keyword>
<feature type="chain" id="PRO_5032346165" evidence="1">
    <location>
        <begin position="19"/>
        <end position="93"/>
    </location>
</feature>
<feature type="signal peptide" evidence="1">
    <location>
        <begin position="1"/>
        <end position="18"/>
    </location>
</feature>
<proteinExistence type="predicted"/>
<dbReference type="EMBL" id="CAJNOC010000360">
    <property type="protein sequence ID" value="CAF0750232.1"/>
    <property type="molecule type" value="Genomic_DNA"/>
</dbReference>
<protein>
    <submittedName>
        <fullName evidence="2">Uncharacterized protein</fullName>
    </submittedName>
</protein>
<reference evidence="2" key="1">
    <citation type="submission" date="2021-02" db="EMBL/GenBank/DDBJ databases">
        <authorList>
            <person name="Nowell W R."/>
        </authorList>
    </citation>
    <scope>NUCLEOTIDE SEQUENCE</scope>
    <source>
        <strain evidence="2">Ploen Becks lab</strain>
    </source>
</reference>
<dbReference type="AlphaFoldDB" id="A0A813PB57"/>